<reference evidence="1 2" key="1">
    <citation type="submission" date="2018-08" db="EMBL/GenBank/DDBJ databases">
        <title>Actinomadura spongicola sp. nov., isolated from marine sponge Leucetta chagosensis.</title>
        <authorList>
            <person name="Li L."/>
            <person name="Lin H.W."/>
        </authorList>
    </citation>
    <scope>NUCLEOTIDE SEQUENCE [LARGE SCALE GENOMIC DNA]</scope>
    <source>
        <strain evidence="1 2">LHW52907</strain>
    </source>
</reference>
<keyword evidence="2" id="KW-1185">Reference proteome</keyword>
<evidence type="ECO:0000313" key="1">
    <source>
        <dbReference type="EMBL" id="RFS86811.1"/>
    </source>
</evidence>
<accession>A0A372GN40</accession>
<protein>
    <submittedName>
        <fullName evidence="1">Uncharacterized protein</fullName>
    </submittedName>
</protein>
<proteinExistence type="predicted"/>
<comment type="caution">
    <text evidence="1">The sequence shown here is derived from an EMBL/GenBank/DDBJ whole genome shotgun (WGS) entry which is preliminary data.</text>
</comment>
<gene>
    <name evidence="1" type="ORF">D0T12_00540</name>
</gene>
<dbReference type="EMBL" id="QVNQ01000001">
    <property type="protein sequence ID" value="RFS86811.1"/>
    <property type="molecule type" value="Genomic_DNA"/>
</dbReference>
<dbReference type="Proteomes" id="UP000262882">
    <property type="component" value="Unassembled WGS sequence"/>
</dbReference>
<sequence>MCGLGDNVFDTRYVVAGGVRGACRFEAWGDAFGGWDVRPVAHGHLSRDLDIRHVLAGGIQGGHGFRLHCHAFDGRNARHVLHRRLSRGLGGRGFDHRRVRDGFRACRGSVLRRFLDGKRDGDVAFLGVGDGFGPPVSRRL</sequence>
<organism evidence="1 2">
    <name type="scientific">Actinomadura spongiicola</name>
    <dbReference type="NCBI Taxonomy" id="2303421"/>
    <lineage>
        <taxon>Bacteria</taxon>
        <taxon>Bacillati</taxon>
        <taxon>Actinomycetota</taxon>
        <taxon>Actinomycetes</taxon>
        <taxon>Streptosporangiales</taxon>
        <taxon>Thermomonosporaceae</taxon>
        <taxon>Actinomadura</taxon>
    </lineage>
</organism>
<name>A0A372GN40_9ACTN</name>
<evidence type="ECO:0000313" key="2">
    <source>
        <dbReference type="Proteomes" id="UP000262882"/>
    </source>
</evidence>
<dbReference type="AlphaFoldDB" id="A0A372GN40"/>